<evidence type="ECO:0000313" key="10">
    <source>
        <dbReference type="EMBL" id="KAL1887978.1"/>
    </source>
</evidence>
<dbReference type="InterPro" id="IPR001138">
    <property type="entry name" value="Zn2Cys6_DnaBD"/>
</dbReference>
<dbReference type="InterPro" id="IPR036864">
    <property type="entry name" value="Zn2-C6_fun-type_DNA-bd_sf"/>
</dbReference>
<dbReference type="PANTHER" id="PTHR31313:SF85">
    <property type="entry name" value="ZN(II)2CYS6 TRANSCRIPTION FACTOR (EUROFUNG)"/>
    <property type="match status" value="1"/>
</dbReference>
<dbReference type="Pfam" id="PF00172">
    <property type="entry name" value="Zn_clus"/>
    <property type="match status" value="1"/>
</dbReference>
<dbReference type="InterPro" id="IPR051615">
    <property type="entry name" value="Transcr_Regulatory_Elem"/>
</dbReference>
<keyword evidence="5" id="KW-0238">DNA-binding</keyword>
<feature type="coiled-coil region" evidence="8">
    <location>
        <begin position="66"/>
        <end position="93"/>
    </location>
</feature>
<keyword evidence="8" id="KW-0175">Coiled coil</keyword>
<keyword evidence="11" id="KW-1185">Reference proteome</keyword>
<evidence type="ECO:0000256" key="3">
    <source>
        <dbReference type="ARBA" id="ARBA00022833"/>
    </source>
</evidence>
<gene>
    <name evidence="10" type="ORF">Sste5346_009860</name>
</gene>
<dbReference type="Gene3D" id="4.10.240.10">
    <property type="entry name" value="Zn(2)-C6 fungal-type DNA-binding domain"/>
    <property type="match status" value="1"/>
</dbReference>
<organism evidence="10 11">
    <name type="scientific">Sporothrix stenoceras</name>
    <dbReference type="NCBI Taxonomy" id="5173"/>
    <lineage>
        <taxon>Eukaryota</taxon>
        <taxon>Fungi</taxon>
        <taxon>Dikarya</taxon>
        <taxon>Ascomycota</taxon>
        <taxon>Pezizomycotina</taxon>
        <taxon>Sordariomycetes</taxon>
        <taxon>Sordariomycetidae</taxon>
        <taxon>Ophiostomatales</taxon>
        <taxon>Ophiostomataceae</taxon>
        <taxon>Sporothrix</taxon>
    </lineage>
</organism>
<protein>
    <recommendedName>
        <fullName evidence="9">Zn(2)-C6 fungal-type domain-containing protein</fullName>
    </recommendedName>
</protein>
<sequence>MTPPDISEATPPSPQPASKTAALRKYGFSCLACRRRKIRCDGHRPTCRGCSRSGEPCVYQAHDASVSRLSHALERSEARVAELQESLRGAESLNLLSSQARIATAGHAEFTTGPGPVLAAPCSLPVDEKDSAVTKRHELDSAGKTSLIVDEHGTLHYYGATSRFHLFGAANQTAGGTVTPPVVATDEAYHRRWLLSNARFQASWDRAALANLRKLTVGDDDDGPDPEIATTLLQIYWTWQAPLHNYVYRRCFSRDMALGGEGPYFSAFLLNVIFAHACRHSNAGDARFDRYDKGEVFLRRAKMLLLAEMDEDKPRIPTIQGLLLLGGRQCAVGKNAQGWLYTGMAIRMIQHLGLHLPKSRSSLLERLEPDDLEARKRLYLSAYVWDKSISLCLGRPPSLPDMPYPPMPLFDSSDDDDMWYPFYLDNEGRNTYQPTPSYNTTTFLHFCELAKIINEMYDTVYNRRPDHIDQDGIVHLETKFRAFYRSLPAKIRVDDVEALPFCPPPHIVSLNILYHTSLILLYRPSFLLAINQVHHNNASRTPATPPSLLALSQHICTDEAAKVNSFFRAYGRAFMFRHQTYLTSYCVYTAATIEVQQVRHPDPAVATQAVERLGTTLRMLEVESQQTPGIRRSIDIIKAQLGGAAAAAAAVATTGNMAPVVDTHQSLAPTQVLPIGDKDTSRPAVGPAVDLNVLIRDEGQAAQLPLAYEQQVQQLGPPGLGPTVSAVQPNEDFNTFFVPGDTEETFKPGMLDATWFPWYIPDAGGGFIPNLDV</sequence>
<evidence type="ECO:0000259" key="9">
    <source>
        <dbReference type="PROSITE" id="PS50048"/>
    </source>
</evidence>
<comment type="subcellular location">
    <subcellularLocation>
        <location evidence="1">Nucleus</location>
    </subcellularLocation>
</comment>
<dbReference type="Pfam" id="PF04082">
    <property type="entry name" value="Fungal_trans"/>
    <property type="match status" value="1"/>
</dbReference>
<feature type="domain" description="Zn(2)-C6 fungal-type" evidence="9">
    <location>
        <begin position="29"/>
        <end position="59"/>
    </location>
</feature>
<evidence type="ECO:0000256" key="6">
    <source>
        <dbReference type="ARBA" id="ARBA00023163"/>
    </source>
</evidence>
<dbReference type="CDD" id="cd00067">
    <property type="entry name" value="GAL4"/>
    <property type="match status" value="1"/>
</dbReference>
<dbReference type="SMART" id="SM00066">
    <property type="entry name" value="GAL4"/>
    <property type="match status" value="1"/>
</dbReference>
<name>A0ABR3YI25_9PEZI</name>
<evidence type="ECO:0000256" key="2">
    <source>
        <dbReference type="ARBA" id="ARBA00022723"/>
    </source>
</evidence>
<dbReference type="EMBL" id="JAWCUI010000103">
    <property type="protein sequence ID" value="KAL1887978.1"/>
    <property type="molecule type" value="Genomic_DNA"/>
</dbReference>
<evidence type="ECO:0000256" key="5">
    <source>
        <dbReference type="ARBA" id="ARBA00023125"/>
    </source>
</evidence>
<dbReference type="Proteomes" id="UP001583186">
    <property type="component" value="Unassembled WGS sequence"/>
</dbReference>
<evidence type="ECO:0000256" key="7">
    <source>
        <dbReference type="ARBA" id="ARBA00023242"/>
    </source>
</evidence>
<evidence type="ECO:0000313" key="11">
    <source>
        <dbReference type="Proteomes" id="UP001583186"/>
    </source>
</evidence>
<dbReference type="InterPro" id="IPR007219">
    <property type="entry name" value="XnlR_reg_dom"/>
</dbReference>
<keyword evidence="4" id="KW-0805">Transcription regulation</keyword>
<evidence type="ECO:0000256" key="1">
    <source>
        <dbReference type="ARBA" id="ARBA00004123"/>
    </source>
</evidence>
<accession>A0ABR3YI25</accession>
<evidence type="ECO:0000256" key="8">
    <source>
        <dbReference type="SAM" id="Coils"/>
    </source>
</evidence>
<dbReference type="SMART" id="SM00906">
    <property type="entry name" value="Fungal_trans"/>
    <property type="match status" value="1"/>
</dbReference>
<dbReference type="PANTHER" id="PTHR31313">
    <property type="entry name" value="TY1 ENHANCER ACTIVATOR"/>
    <property type="match status" value="1"/>
</dbReference>
<evidence type="ECO:0000256" key="4">
    <source>
        <dbReference type="ARBA" id="ARBA00023015"/>
    </source>
</evidence>
<dbReference type="PROSITE" id="PS50048">
    <property type="entry name" value="ZN2_CY6_FUNGAL_2"/>
    <property type="match status" value="1"/>
</dbReference>
<proteinExistence type="predicted"/>
<reference evidence="10 11" key="1">
    <citation type="journal article" date="2024" name="IMA Fungus">
        <title>IMA Genome - F19 : A genome assembly and annotation guide to empower mycologists, including annotated draft genome sequences of Ceratocystis pirilliformis, Diaporthe australafricana, Fusarium ophioides, Paecilomyces lecythidis, and Sporothrix stenoceras.</title>
        <authorList>
            <person name="Aylward J."/>
            <person name="Wilson A.M."/>
            <person name="Visagie C.M."/>
            <person name="Spraker J."/>
            <person name="Barnes I."/>
            <person name="Buitendag C."/>
            <person name="Ceriani C."/>
            <person name="Del Mar Angel L."/>
            <person name="du Plessis D."/>
            <person name="Fuchs T."/>
            <person name="Gasser K."/>
            <person name="Kramer D."/>
            <person name="Li W."/>
            <person name="Munsamy K."/>
            <person name="Piso A."/>
            <person name="Price J.L."/>
            <person name="Sonnekus B."/>
            <person name="Thomas C."/>
            <person name="van der Nest A."/>
            <person name="van Dijk A."/>
            <person name="van Heerden A."/>
            <person name="van Vuuren N."/>
            <person name="Yilmaz N."/>
            <person name="Duong T.A."/>
            <person name="van der Merwe N.A."/>
            <person name="Wingfield M.J."/>
            <person name="Wingfield B.D."/>
        </authorList>
    </citation>
    <scope>NUCLEOTIDE SEQUENCE [LARGE SCALE GENOMIC DNA]</scope>
    <source>
        <strain evidence="10 11">CMW 5346</strain>
    </source>
</reference>
<keyword evidence="2" id="KW-0479">Metal-binding</keyword>
<dbReference type="PROSITE" id="PS00463">
    <property type="entry name" value="ZN2_CY6_FUNGAL_1"/>
    <property type="match status" value="1"/>
</dbReference>
<keyword evidence="7" id="KW-0539">Nucleus</keyword>
<keyword evidence="6" id="KW-0804">Transcription</keyword>
<dbReference type="SUPFAM" id="SSF57701">
    <property type="entry name" value="Zn2/Cys6 DNA-binding domain"/>
    <property type="match status" value="1"/>
</dbReference>
<comment type="caution">
    <text evidence="10">The sequence shown here is derived from an EMBL/GenBank/DDBJ whole genome shotgun (WGS) entry which is preliminary data.</text>
</comment>
<dbReference type="CDD" id="cd12148">
    <property type="entry name" value="fungal_TF_MHR"/>
    <property type="match status" value="1"/>
</dbReference>
<keyword evidence="3" id="KW-0862">Zinc</keyword>